<accession>A0A2N6JWL0</accession>
<protein>
    <submittedName>
        <fullName evidence="1">Uncharacterized protein</fullName>
    </submittedName>
</protein>
<dbReference type="EMBL" id="NRQW01000588">
    <property type="protein sequence ID" value="PLZ84489.1"/>
    <property type="molecule type" value="Genomic_DNA"/>
</dbReference>
<keyword evidence="2" id="KW-1185">Reference proteome</keyword>
<proteinExistence type="predicted"/>
<gene>
    <name evidence="1" type="ORF">CEN44_24645</name>
</gene>
<evidence type="ECO:0000313" key="1">
    <source>
        <dbReference type="EMBL" id="PLZ84489.1"/>
    </source>
</evidence>
<sequence>MPQPILCKTPTKGWLNLAYARQVQFCKIYVNPSKEQRVCVITWSNGQKEGFFDLDAQAIAQTWKIYTKI</sequence>
<dbReference type="Proteomes" id="UP000235036">
    <property type="component" value="Unassembled WGS sequence"/>
</dbReference>
<name>A0A2N6JWL0_FISMU</name>
<reference evidence="1 2" key="1">
    <citation type="submission" date="2017-08" db="EMBL/GenBank/DDBJ databases">
        <title>Genomes of Fischerella (Mastigocladus) sp. strains.</title>
        <authorList>
            <person name="Miller S.R."/>
        </authorList>
    </citation>
    <scope>NUCLEOTIDE SEQUENCE [LARGE SCALE GENOMIC DNA]</scope>
    <source>
        <strain evidence="1 2">CCMEE 5323</strain>
    </source>
</reference>
<dbReference type="RefSeq" id="WP_016864804.1">
    <property type="nucleotide sequence ID" value="NZ_CAWNVR010000730.1"/>
</dbReference>
<organism evidence="1 2">
    <name type="scientific">Fischerella muscicola CCMEE 5323</name>
    <dbReference type="NCBI Taxonomy" id="2019572"/>
    <lineage>
        <taxon>Bacteria</taxon>
        <taxon>Bacillati</taxon>
        <taxon>Cyanobacteriota</taxon>
        <taxon>Cyanophyceae</taxon>
        <taxon>Nostocales</taxon>
        <taxon>Hapalosiphonaceae</taxon>
        <taxon>Fischerella</taxon>
    </lineage>
</organism>
<dbReference type="AlphaFoldDB" id="A0A2N6JWL0"/>
<evidence type="ECO:0000313" key="2">
    <source>
        <dbReference type="Proteomes" id="UP000235036"/>
    </source>
</evidence>
<comment type="caution">
    <text evidence="1">The sequence shown here is derived from an EMBL/GenBank/DDBJ whole genome shotgun (WGS) entry which is preliminary data.</text>
</comment>